<keyword evidence="2" id="KW-0378">Hydrolase</keyword>
<dbReference type="Proteomes" id="UP000325313">
    <property type="component" value="Unassembled WGS sequence"/>
</dbReference>
<reference evidence="4 5" key="1">
    <citation type="submission" date="2019-05" db="EMBL/GenBank/DDBJ databases">
        <title>Emergence of the Ug99 lineage of the wheat stem rust pathogen through somatic hybridization.</title>
        <authorList>
            <person name="Li F."/>
            <person name="Upadhyaya N.M."/>
            <person name="Sperschneider J."/>
            <person name="Matny O."/>
            <person name="Nguyen-Phuc H."/>
            <person name="Mago R."/>
            <person name="Raley C."/>
            <person name="Miller M.E."/>
            <person name="Silverstein K.A.T."/>
            <person name="Henningsen E."/>
            <person name="Hirsch C.D."/>
            <person name="Visser B."/>
            <person name="Pretorius Z.A."/>
            <person name="Steffenson B.J."/>
            <person name="Schwessinger B."/>
            <person name="Dodds P.N."/>
            <person name="Figueroa M."/>
        </authorList>
    </citation>
    <scope>NUCLEOTIDE SEQUENCE [LARGE SCALE GENOMIC DNA]</scope>
    <source>
        <strain evidence="3">21-0</strain>
        <strain evidence="2 5">Ug99</strain>
    </source>
</reference>
<accession>A0A5B0LUD0</accession>
<dbReference type="Proteomes" id="UP000324748">
    <property type="component" value="Unassembled WGS sequence"/>
</dbReference>
<dbReference type="EMBL" id="VSWC01000170">
    <property type="protein sequence ID" value="KAA1071575.1"/>
    <property type="molecule type" value="Genomic_DNA"/>
</dbReference>
<name>A0A5B0LUD0_PUCGR</name>
<organism evidence="2 5">
    <name type="scientific">Puccinia graminis f. sp. tritici</name>
    <dbReference type="NCBI Taxonomy" id="56615"/>
    <lineage>
        <taxon>Eukaryota</taxon>
        <taxon>Fungi</taxon>
        <taxon>Dikarya</taxon>
        <taxon>Basidiomycota</taxon>
        <taxon>Pucciniomycotina</taxon>
        <taxon>Pucciniomycetes</taxon>
        <taxon>Pucciniales</taxon>
        <taxon>Pucciniaceae</taxon>
        <taxon>Puccinia</taxon>
    </lineage>
</organism>
<gene>
    <name evidence="2" type="primary">SGS1_116</name>
    <name evidence="3" type="synonym">SGS1_29</name>
    <name evidence="3" type="ORF">PGT21_012112</name>
    <name evidence="2" type="ORF">PGTUg99_025682</name>
</gene>
<keyword evidence="2" id="KW-0547">Nucleotide-binding</keyword>
<comment type="caution">
    <text evidence="2">The sequence shown here is derived from an EMBL/GenBank/DDBJ whole genome shotgun (WGS) entry which is preliminary data.</text>
</comment>
<evidence type="ECO:0000313" key="4">
    <source>
        <dbReference type="Proteomes" id="UP000324748"/>
    </source>
</evidence>
<keyword evidence="2" id="KW-0347">Helicase</keyword>
<dbReference type="GO" id="GO:0004386">
    <property type="term" value="F:helicase activity"/>
    <property type="evidence" value="ECO:0007669"/>
    <property type="project" value="UniProtKB-KW"/>
</dbReference>
<keyword evidence="2" id="KW-0067">ATP-binding</keyword>
<protein>
    <submittedName>
        <fullName evidence="2">ATP-dependent DNA helicase sgs1</fullName>
    </submittedName>
</protein>
<evidence type="ECO:0000313" key="2">
    <source>
        <dbReference type="EMBL" id="KAA1067194.1"/>
    </source>
</evidence>
<keyword evidence="4" id="KW-1185">Reference proteome</keyword>
<evidence type="ECO:0000313" key="3">
    <source>
        <dbReference type="EMBL" id="KAA1071575.1"/>
    </source>
</evidence>
<proteinExistence type="predicted"/>
<feature type="compositionally biased region" description="Low complexity" evidence="1">
    <location>
        <begin position="26"/>
        <end position="47"/>
    </location>
</feature>
<evidence type="ECO:0000256" key="1">
    <source>
        <dbReference type="SAM" id="MobiDB-lite"/>
    </source>
</evidence>
<evidence type="ECO:0000313" key="5">
    <source>
        <dbReference type="Proteomes" id="UP000325313"/>
    </source>
</evidence>
<dbReference type="AlphaFoldDB" id="A0A5B0LUD0"/>
<feature type="region of interest" description="Disordered" evidence="1">
    <location>
        <begin position="1"/>
        <end position="48"/>
    </location>
</feature>
<dbReference type="EMBL" id="VDEP01000507">
    <property type="protein sequence ID" value="KAA1067194.1"/>
    <property type="molecule type" value="Genomic_DNA"/>
</dbReference>
<sequence>MSGGPEDSIPAGSPGAFLQDHLAIQEPEPSFPIEISPDASEGSPSSSNLDETLLVSALRIVKGCVFLDCLTCKV</sequence>